<keyword evidence="4" id="KW-0489">Methyltransferase</keyword>
<evidence type="ECO:0000313" key="15">
    <source>
        <dbReference type="Proteomes" id="UP001278766"/>
    </source>
</evidence>
<dbReference type="SMART" id="SM00825">
    <property type="entry name" value="PKS_KS"/>
    <property type="match status" value="1"/>
</dbReference>
<dbReference type="InterPro" id="IPR013217">
    <property type="entry name" value="Methyltransf_12"/>
</dbReference>
<dbReference type="InterPro" id="IPR050091">
    <property type="entry name" value="PKS_NRPS_Biosynth_Enz"/>
</dbReference>
<evidence type="ECO:0000256" key="7">
    <source>
        <dbReference type="ARBA" id="ARBA00023002"/>
    </source>
</evidence>
<keyword evidence="5" id="KW-0808">Transferase</keyword>
<protein>
    <submittedName>
        <fullName evidence="14">Uncharacterized protein</fullName>
    </submittedName>
</protein>
<evidence type="ECO:0000256" key="10">
    <source>
        <dbReference type="SAM" id="MobiDB-lite"/>
    </source>
</evidence>
<dbReference type="CDD" id="cd02440">
    <property type="entry name" value="AdoMet_MTases"/>
    <property type="match status" value="1"/>
</dbReference>
<dbReference type="InterPro" id="IPR057326">
    <property type="entry name" value="KR_dom"/>
</dbReference>
<dbReference type="PROSITE" id="PS00606">
    <property type="entry name" value="KS3_1"/>
    <property type="match status" value="1"/>
</dbReference>
<name>A0AAE0LT45_9PEZI</name>
<dbReference type="InterPro" id="IPR020806">
    <property type="entry name" value="PKS_PP-bd"/>
</dbReference>
<dbReference type="SMART" id="SM00827">
    <property type="entry name" value="PKS_AT"/>
    <property type="match status" value="1"/>
</dbReference>
<dbReference type="InterPro" id="IPR045851">
    <property type="entry name" value="AMP-bd_C_sf"/>
</dbReference>
<dbReference type="SMART" id="SM00823">
    <property type="entry name" value="PKS_PP"/>
    <property type="match status" value="2"/>
</dbReference>
<keyword evidence="6" id="KW-0677">Repeat</keyword>
<dbReference type="InterPro" id="IPR049551">
    <property type="entry name" value="PKS_DH_C"/>
</dbReference>
<dbReference type="Gene3D" id="3.40.50.150">
    <property type="entry name" value="Vaccinia Virus protein VP39"/>
    <property type="match status" value="1"/>
</dbReference>
<feature type="active site" description="Proton acceptor; for dehydratase activity" evidence="9">
    <location>
        <position position="944"/>
    </location>
</feature>
<feature type="compositionally biased region" description="Polar residues" evidence="10">
    <location>
        <begin position="2217"/>
        <end position="2226"/>
    </location>
</feature>
<dbReference type="SUPFAM" id="SSF53901">
    <property type="entry name" value="Thiolase-like"/>
    <property type="match status" value="1"/>
</dbReference>
<dbReference type="Pfam" id="PF08659">
    <property type="entry name" value="KR"/>
    <property type="match status" value="1"/>
</dbReference>
<dbReference type="Pfam" id="PF22621">
    <property type="entry name" value="CurL-like_PKS_C"/>
    <property type="match status" value="1"/>
</dbReference>
<dbReference type="CDD" id="cd05930">
    <property type="entry name" value="A_NRPS"/>
    <property type="match status" value="1"/>
</dbReference>
<dbReference type="CDD" id="cd00833">
    <property type="entry name" value="PKS"/>
    <property type="match status" value="1"/>
</dbReference>
<dbReference type="InterPro" id="IPR014031">
    <property type="entry name" value="Ketoacyl_synth_C"/>
</dbReference>
<dbReference type="GeneID" id="87837544"/>
<dbReference type="Gene3D" id="1.10.1200.10">
    <property type="entry name" value="ACP-like"/>
    <property type="match status" value="1"/>
</dbReference>
<dbReference type="InterPro" id="IPR016036">
    <property type="entry name" value="Malonyl_transacylase_ACP-bd"/>
</dbReference>
<feature type="domain" description="Carrier" evidence="11">
    <location>
        <begin position="2129"/>
        <end position="2206"/>
    </location>
</feature>
<dbReference type="InterPro" id="IPR042104">
    <property type="entry name" value="PKS_dehydratase_sf"/>
</dbReference>
<dbReference type="InterPro" id="IPR020841">
    <property type="entry name" value="PKS_Beta-ketoAc_synthase_dom"/>
</dbReference>
<reference evidence="14" key="2">
    <citation type="submission" date="2023-06" db="EMBL/GenBank/DDBJ databases">
        <authorList>
            <consortium name="Lawrence Berkeley National Laboratory"/>
            <person name="Haridas S."/>
            <person name="Hensen N."/>
            <person name="Bonometti L."/>
            <person name="Westerberg I."/>
            <person name="Brannstrom I.O."/>
            <person name="Guillou S."/>
            <person name="Cros-Aarteil S."/>
            <person name="Calhoun S."/>
            <person name="Kuo A."/>
            <person name="Mondo S."/>
            <person name="Pangilinan J."/>
            <person name="Riley R."/>
            <person name="Labutti K."/>
            <person name="Andreopoulos B."/>
            <person name="Lipzen A."/>
            <person name="Chen C."/>
            <person name="Yanf M."/>
            <person name="Daum C."/>
            <person name="Ng V."/>
            <person name="Clum A."/>
            <person name="Steindorff A."/>
            <person name="Ohm R."/>
            <person name="Martin F."/>
            <person name="Silar P."/>
            <person name="Natvig D."/>
            <person name="Lalanne C."/>
            <person name="Gautier V."/>
            <person name="Ament-Velasquez S.L."/>
            <person name="Kruys A."/>
            <person name="Hutchinson M.I."/>
            <person name="Powell A.J."/>
            <person name="Barry K."/>
            <person name="Miller A.N."/>
            <person name="Grigoriev I.V."/>
            <person name="Debuchy R."/>
            <person name="Gladieux P."/>
            <person name="Thoren M.H."/>
            <person name="Johannesson H."/>
        </authorList>
    </citation>
    <scope>NUCLEOTIDE SEQUENCE</scope>
    <source>
        <strain evidence="14">CBS 168.71</strain>
    </source>
</reference>
<keyword evidence="2" id="KW-0597">Phosphoprotein</keyword>
<comment type="caution">
    <text evidence="14">The sequence shown here is derived from an EMBL/GenBank/DDBJ whole genome shotgun (WGS) entry which is preliminary data.</text>
</comment>
<dbReference type="GO" id="GO:0004315">
    <property type="term" value="F:3-oxoacyl-[acyl-carrier-protein] synthase activity"/>
    <property type="evidence" value="ECO:0007669"/>
    <property type="project" value="InterPro"/>
</dbReference>
<dbReference type="Pfam" id="PF00550">
    <property type="entry name" value="PP-binding"/>
    <property type="match status" value="2"/>
</dbReference>
<dbReference type="GO" id="GO:0016874">
    <property type="term" value="F:ligase activity"/>
    <property type="evidence" value="ECO:0007669"/>
    <property type="project" value="UniProtKB-KW"/>
</dbReference>
<dbReference type="PROSITE" id="PS52019">
    <property type="entry name" value="PKS_MFAS_DH"/>
    <property type="match status" value="1"/>
</dbReference>
<dbReference type="Pfam" id="PF14765">
    <property type="entry name" value="PS-DH"/>
    <property type="match status" value="1"/>
</dbReference>
<dbReference type="SUPFAM" id="SSF55048">
    <property type="entry name" value="Probable ACP-binding domain of malonyl-CoA ACP transacylase"/>
    <property type="match status" value="1"/>
</dbReference>
<dbReference type="InterPro" id="IPR018201">
    <property type="entry name" value="Ketoacyl_synth_AS"/>
</dbReference>
<dbReference type="InterPro" id="IPR009081">
    <property type="entry name" value="PP-bd_ACP"/>
</dbReference>
<dbReference type="InterPro" id="IPR023213">
    <property type="entry name" value="CAT-like_dom_sf"/>
</dbReference>
<dbReference type="InterPro" id="IPR000873">
    <property type="entry name" value="AMP-dep_synth/lig_dom"/>
</dbReference>
<dbReference type="InterPro" id="IPR016035">
    <property type="entry name" value="Acyl_Trfase/lysoPLipase"/>
</dbReference>
<dbReference type="InterPro" id="IPR020807">
    <property type="entry name" value="PKS_DH"/>
</dbReference>
<dbReference type="Gene3D" id="3.40.50.12780">
    <property type="entry name" value="N-terminal domain of ligase-like"/>
    <property type="match status" value="1"/>
</dbReference>
<dbReference type="SMART" id="SM00826">
    <property type="entry name" value="PKS_DH"/>
    <property type="match status" value="1"/>
</dbReference>
<dbReference type="Gene3D" id="3.10.129.110">
    <property type="entry name" value="Polyketide synthase dehydratase"/>
    <property type="match status" value="1"/>
</dbReference>
<organism evidence="14 15">
    <name type="scientific">Chaetomium fimeti</name>
    <dbReference type="NCBI Taxonomy" id="1854472"/>
    <lineage>
        <taxon>Eukaryota</taxon>
        <taxon>Fungi</taxon>
        <taxon>Dikarya</taxon>
        <taxon>Ascomycota</taxon>
        <taxon>Pezizomycotina</taxon>
        <taxon>Sordariomycetes</taxon>
        <taxon>Sordariomycetidae</taxon>
        <taxon>Sordariales</taxon>
        <taxon>Chaetomiaceae</taxon>
        <taxon>Chaetomium</taxon>
    </lineage>
</organism>
<dbReference type="GO" id="GO:0032259">
    <property type="term" value="P:methylation"/>
    <property type="evidence" value="ECO:0007669"/>
    <property type="project" value="UniProtKB-KW"/>
</dbReference>
<dbReference type="GO" id="GO:0016491">
    <property type="term" value="F:oxidoreductase activity"/>
    <property type="evidence" value="ECO:0007669"/>
    <property type="project" value="UniProtKB-KW"/>
</dbReference>
<proteinExistence type="predicted"/>
<evidence type="ECO:0000256" key="5">
    <source>
        <dbReference type="ARBA" id="ARBA00022679"/>
    </source>
</evidence>
<dbReference type="Pfam" id="PF02801">
    <property type="entry name" value="Ketoacyl-synt_C"/>
    <property type="match status" value="1"/>
</dbReference>
<dbReference type="InterPro" id="IPR014030">
    <property type="entry name" value="Ketoacyl_synth_N"/>
</dbReference>
<dbReference type="GO" id="GO:0031177">
    <property type="term" value="F:phosphopantetheine binding"/>
    <property type="evidence" value="ECO:0007669"/>
    <property type="project" value="InterPro"/>
</dbReference>
<dbReference type="SMART" id="SM00822">
    <property type="entry name" value="PKS_KR"/>
    <property type="match status" value="1"/>
</dbReference>
<evidence type="ECO:0000313" key="14">
    <source>
        <dbReference type="EMBL" id="KAK3296553.1"/>
    </source>
</evidence>
<dbReference type="Pfam" id="PF21089">
    <property type="entry name" value="PKS_DH_N"/>
    <property type="match status" value="1"/>
</dbReference>
<dbReference type="SUPFAM" id="SSF56801">
    <property type="entry name" value="Acetyl-CoA synthetase-like"/>
    <property type="match status" value="1"/>
</dbReference>
<feature type="domain" description="Carrier" evidence="11">
    <location>
        <begin position="3278"/>
        <end position="3358"/>
    </location>
</feature>
<dbReference type="Gene3D" id="3.30.70.3290">
    <property type="match status" value="1"/>
</dbReference>
<dbReference type="InterPro" id="IPR016039">
    <property type="entry name" value="Thiolase-like"/>
</dbReference>
<dbReference type="InterPro" id="IPR036291">
    <property type="entry name" value="NAD(P)-bd_dom_sf"/>
</dbReference>
<dbReference type="PROSITE" id="PS00455">
    <property type="entry name" value="AMP_BINDING"/>
    <property type="match status" value="1"/>
</dbReference>
<evidence type="ECO:0000256" key="1">
    <source>
        <dbReference type="ARBA" id="ARBA00022450"/>
    </source>
</evidence>
<evidence type="ECO:0000259" key="11">
    <source>
        <dbReference type="PROSITE" id="PS50075"/>
    </source>
</evidence>
<feature type="compositionally biased region" description="Low complexity" evidence="10">
    <location>
        <begin position="2227"/>
        <end position="2257"/>
    </location>
</feature>
<feature type="region of interest" description="C-terminal hotdog fold" evidence="9">
    <location>
        <begin position="1059"/>
        <end position="1213"/>
    </location>
</feature>
<evidence type="ECO:0000256" key="8">
    <source>
        <dbReference type="ARBA" id="ARBA00023268"/>
    </source>
</evidence>
<dbReference type="Pfam" id="PF00501">
    <property type="entry name" value="AMP-binding"/>
    <property type="match status" value="1"/>
</dbReference>
<reference evidence="14" key="1">
    <citation type="journal article" date="2023" name="Mol. Phylogenet. Evol.">
        <title>Genome-scale phylogeny and comparative genomics of the fungal order Sordariales.</title>
        <authorList>
            <person name="Hensen N."/>
            <person name="Bonometti L."/>
            <person name="Westerberg I."/>
            <person name="Brannstrom I.O."/>
            <person name="Guillou S."/>
            <person name="Cros-Aarteil S."/>
            <person name="Calhoun S."/>
            <person name="Haridas S."/>
            <person name="Kuo A."/>
            <person name="Mondo S."/>
            <person name="Pangilinan J."/>
            <person name="Riley R."/>
            <person name="LaButti K."/>
            <person name="Andreopoulos B."/>
            <person name="Lipzen A."/>
            <person name="Chen C."/>
            <person name="Yan M."/>
            <person name="Daum C."/>
            <person name="Ng V."/>
            <person name="Clum A."/>
            <person name="Steindorff A."/>
            <person name="Ohm R.A."/>
            <person name="Martin F."/>
            <person name="Silar P."/>
            <person name="Natvig D.O."/>
            <person name="Lalanne C."/>
            <person name="Gautier V."/>
            <person name="Ament-Velasquez S.L."/>
            <person name="Kruys A."/>
            <person name="Hutchinson M.I."/>
            <person name="Powell A.J."/>
            <person name="Barry K."/>
            <person name="Miller A.N."/>
            <person name="Grigoriev I.V."/>
            <person name="Debuchy R."/>
            <person name="Gladieux P."/>
            <person name="Hiltunen Thoren M."/>
            <person name="Johannesson H."/>
        </authorList>
    </citation>
    <scope>NUCLEOTIDE SEQUENCE</scope>
    <source>
        <strain evidence="14">CBS 168.71</strain>
    </source>
</reference>
<dbReference type="Gene3D" id="3.30.559.30">
    <property type="entry name" value="Nonribosomal peptide synthetase, condensation domain"/>
    <property type="match status" value="1"/>
</dbReference>
<evidence type="ECO:0000256" key="9">
    <source>
        <dbReference type="PROSITE-ProRule" id="PRU01363"/>
    </source>
</evidence>
<sequence length="3711" mass="405902">MSLQDVAGHDRGLEPIAIVGSSCRFPGGVSSPSELWDLLRQPWDVLSEIPRSRFNTDKFYHPDTNHSGKMNVRHSYLLKQDPRSFDAQFFGIKPLEANAVDPQQRLLLETTYNALEDAGIPLHRARGSRTGVFIGLMTEDYSNIIGRDLQNVPTYFASGTARSIISNRVSYVFDLHGPSMTIDTACSSSLVALHLAVQSLRSGESDCALVGGSNLLLSPEQYIAGTKLKLFSPTGRSRMWDTGANGYGRGEGVAVLVLKTLSQALSDGDSIECLVRETGVNQDGKTKGITMPSAEAQIDLIKTTYARSGLDLSRPSARPQYFEAHGTGTPAGDPIEAEAISKAVFGYTNHQQGGSQPLYVGSIKTVLGHAESAAGVAGVMKASLAVQHGVLPPNMLLDELSEAVKPFYSNLRVLQAAQNWPAVSDGPRRASTTPMSPFNFSAASEKSLRANLVAYADFLKDNPSIRLRDLAWTLNVRKSTLSTRTSIVALTAHELEQKLRRAALETTFNSPTNSGASGSILAIFTGQGAQWATMGLQLFKDSVLVQDCFQKLQAALDSLSPQHAPDWKLCEELFKDRESSRLGDAAISQPLCTAVQLAVVDVLMAAKVKLTAVVGHSSGEIAAAYAAGYLTAESAIRIAYYRGLFLDMNNVSGQMLAVGTTQQDAQELCELPLLEGKITIAAYNSTSSVTLSGDSDAVREAKEILEDEQKFARILKVNKAYHSHHMKPFAGPYAKALEDIQISVQKPGKSHPAWISTVVTESAATMGFASLAHRYWADNMVRPVRFLQAVEYATGSCGPFDAVIEVGPHPVLRGPTTDTLREIAGKDVPYIPTLVRDKNDSQAFAGCLGSLWKIVGDSAVDFSAFEISTHGPQVAAPKVLKDLPSYAWDHDHQYWHETRYTKAFLTGGDAPHPLLGTICPAGTAHEVRFRNYLSPQQQPWLSDHRIQGQVVFPAAAYVSSVLEAVAQLYPDDDGLVELANVHIGKAMVFRDNETPIESALSVRILEDSTECLEADFTFCSEAVEKGSTQMVENARGRIRVIRKRSLKSLPVPASPIGEFVNVTPERFYNWAGEEGYGYEGAFRGLKDTQRTMNQAVGSIAISPDTKSDGFTIAHPGILDCALQAVLLAYSYPGDGRLRSVYLPTKIDLIRVAMSGWRAHSLRPNPSFPFFASVDPHHGGAFVGDVDIHSAHDNHVILQLQGLHGVALEPPSPTNDAKLFIEKSWGPELLQVSTNWNSPICSSNQDLGILLERVAGFYLRRLAALFPLESRNGLLWHHSRLLDYADHCLTSVDGGIHPWVRREYTMNTDLEILRVVGEGLHKALRGELNLLETVTNNGLLRKYYRDALGMKEYLGEMARVMHTVSHKFSNINILEIAGAGTGAATTSVLAGIGDAFESYTFTDISSGFFGEAQAEFASHQPKMVFKTLDIEKPVADQGFTEAAYDVVVASLVLHATQSLETTLSNVRKLLRPGGYLIILEVTDNTPLRLGLIFGGMPGWWLGDGDHRKFSPCVSISVWGDLVSKTGFSSIRTMAPASKTIPVPLSLMVTQAVDDRVNFLIEPLDPTFESLELGSVVIVGGHATSRELAEAVRKHYKTVDLIPSMHRIGVANLPLSATVVCMADLEGASIFQDLKEPDLTALQAIFSLSQTVIWVSTGAHGNDPAKAMYIGLQRTLALELAHVQMQSINFERQEDVSSQIIAAKLLQTEAYGLWERMKRPADLLWHIEPELTVRHGRVMVPRMRLANARNERYNAARRQLTKEAPVGSTLAILVARYILDRAPIDGKAMLIVSPPRHLGDVLGTLAAARNITLCLVTTDPAIGSIGYPWAFVHPFGTKRSAKGALPTAVGLLLDMDEDKEVGAVVRACLPTDCQEITLPELAETFPRSNFSPHSIREWMAEHGARHIAISSRTPAVKDSWIKSMTALGCNVKLFDGGSVQNVYRRITASMPPIAGVVQGAMVLQDTVFPELTINAWEEVTKPKVKGSIYLDETFTNHTLDFFIFLSSVAYLAGNAGQGAYSAANAFMTSLAAQRRRRGLAASVIHLGAVVGVGYITRELTPEKQRALYEAGYSFLSEQDFHEIFAEAILASQPDSGEEFEISTGLRLESTIRDTPAKWARNPMLQHLVTRSDKHAPLDGIIGKLQAVLRFDRGDSILELSPDELGIDSLVALDIQSWFRTELNVDFPILKLLNAPSVREIILATQRLLLEASVSPIAGTSTMDQEQNLPSSPSGPSISMSSSNTATTTPSPTMTPKTDSQGQDLDVSSEVLYDSCSRKQSQVDGEGNVFERMVPLSFAQSRFWFLRSFAEDPSAFNITSVVKLRGRIDIHRLRKALEAVGQRHEALRTAFYTDSATKKHMQGILPTMVSRLETATIQGEHQVEKVVREYESHVYDLLKGETLRLTLLSFSETAHRLVFGYHHIVLDGLGFQIFFTDLENAFTGTLNTTASDVLQYPDYSLRQMQEYRNGSWSQELKYWKQQFSTIPEPIQPLLLSLRHSRLANPSFRTHSIRTRLDEALQSQIVQTCRHFQVKPFHFFTTVFVVLLSRYGNTFTEDLCIGVADGNRSDLDTAGNLGLFLNLLPLRFRQHSELSFAKALLGSRSTIEDAYGNSRVPFDVLLGELNIPRSPTHMPLFQVFLNYRQNIHETTTFCGCEAQGEIVSGGRNAYDVSLDIVDSNGQGSLITVTVNADLYDGDGATAIQNSYLSLLQAFAQNPAARICWPSLHPEESVKLGISRGRGPELGSKWPPTVVDRIDSMMRSYTEKPALTDGAGGSLSYGELASRIHSIAAQLVSRGVKRGSRVGIFQMPGTAWVCSLLAVLRTGAACVPLDLNVGISRLSLLVKDCIPQVLLVDESTLGQSAFVEKTTALILEVSTLSSPQHNSDQVPNRAQPHDDAIITYTSGSTGIPKGVVVRHHSYQNFFEFTLPRWGIAEGNVTVLQQSAYAFDISILQILTSLCYGGTLVIPDNTKRRDPTALCDLIAWQGITMTFATPTEYISWAKHGIGKLHSSKWRCAMTGGEPMTSSLLEVFKSLAKTNLRLINCYGPTEASIGCADRVVDYNKSLDSNLAMSVLPNYKVVVVDDDLRPVAAGVPGQILIGGAGVAAGYLNQPEVSAEAFVVDQWGTEWERARSWTRLHLSGDRGRLTLNGELLLHGRIGGSTQIKVRGVRIDLVDIENTIIEAMSPHVVQAVVSRRETPETGVDFLVAFVVLSGKDTGPPPDDWLANFPDGLPLPLYMRPALAIVVDRLPRMVSGKIDRAAVDSISLQPSSARTETKGADTLSEMERDLMSLWREVIPREVAWHRKVHSQSDFFQLGGNSLALVDLQGLIKERLHTTVPIYRLFESATLGRMTILLERGRTTSVVSQAQPVDWDHETQVSAHVERAASEPATNTSRTSGPANTIVLTGSTGFLGQELLSQLVSNKQITRVHCIAVRKPKEQLPTVFTDSKVSLHFGDLGGSYLGLQEGSIRDIFSKADVALHVGADVSFLKSYDSLKLVNVASTKELARLCAARNIPLHFVSSATVARLAGKSTFGPHSVRQYPPPQGTDGYTASKWVSEVYLENASRVIGLPVYIHRPSSITGPGAPNTDLTANLVQYARQTKTLPDLGSGGGYFDFISVQTTARMIIEEMARSIGKREAEVRYLHESGEVQIATDDAESILGLQNGEPFEVVTTPEWIQRATDAGMDPLLALYLRRTATKGVLFPRLLRGD</sequence>
<keyword evidence="7" id="KW-0560">Oxidoreductase</keyword>
<dbReference type="Pfam" id="PF00109">
    <property type="entry name" value="ketoacyl-synt"/>
    <property type="match status" value="1"/>
</dbReference>
<dbReference type="InterPro" id="IPR001242">
    <property type="entry name" value="Condensation_dom"/>
</dbReference>
<keyword evidence="15" id="KW-1185">Reference proteome</keyword>
<evidence type="ECO:0000256" key="6">
    <source>
        <dbReference type="ARBA" id="ARBA00022737"/>
    </source>
</evidence>
<feature type="region of interest" description="Disordered" evidence="10">
    <location>
        <begin position="2217"/>
        <end position="2261"/>
    </location>
</feature>
<dbReference type="Pfam" id="PF07993">
    <property type="entry name" value="NAD_binding_4"/>
    <property type="match status" value="1"/>
</dbReference>
<dbReference type="InterPro" id="IPR020845">
    <property type="entry name" value="AMP-binding_CS"/>
</dbReference>
<dbReference type="GO" id="GO:0004312">
    <property type="term" value="F:fatty acid synthase activity"/>
    <property type="evidence" value="ECO:0007669"/>
    <property type="project" value="TreeGrafter"/>
</dbReference>
<dbReference type="PANTHER" id="PTHR43775">
    <property type="entry name" value="FATTY ACID SYNTHASE"/>
    <property type="match status" value="1"/>
</dbReference>
<dbReference type="PROSITE" id="PS52004">
    <property type="entry name" value="KS3_2"/>
    <property type="match status" value="1"/>
</dbReference>
<dbReference type="InterPro" id="IPR036736">
    <property type="entry name" value="ACP-like_sf"/>
</dbReference>
<feature type="region of interest" description="N-terminal hotdog fold" evidence="9">
    <location>
        <begin position="912"/>
        <end position="1045"/>
    </location>
</feature>
<gene>
    <name evidence="14" type="ORF">B0H64DRAFT_323128</name>
</gene>
<dbReference type="GO" id="GO:0008168">
    <property type="term" value="F:methyltransferase activity"/>
    <property type="evidence" value="ECO:0007669"/>
    <property type="project" value="UniProtKB-KW"/>
</dbReference>
<dbReference type="Pfam" id="PF00698">
    <property type="entry name" value="Acyl_transf_1"/>
    <property type="match status" value="1"/>
</dbReference>
<dbReference type="SUPFAM" id="SSF52777">
    <property type="entry name" value="CoA-dependent acyltransferases"/>
    <property type="match status" value="2"/>
</dbReference>
<dbReference type="SUPFAM" id="SSF52151">
    <property type="entry name" value="FabD/lysophospholipase-like"/>
    <property type="match status" value="1"/>
</dbReference>
<dbReference type="InterPro" id="IPR013968">
    <property type="entry name" value="PKS_KR"/>
</dbReference>
<dbReference type="Proteomes" id="UP001278766">
    <property type="component" value="Unassembled WGS sequence"/>
</dbReference>
<feature type="domain" description="PKS/mFAS DH" evidence="13">
    <location>
        <begin position="912"/>
        <end position="1213"/>
    </location>
</feature>
<dbReference type="PROSITE" id="PS50075">
    <property type="entry name" value="CARRIER"/>
    <property type="match status" value="2"/>
</dbReference>
<dbReference type="SUPFAM" id="SSF51735">
    <property type="entry name" value="NAD(P)-binding Rossmann-fold domains"/>
    <property type="match status" value="2"/>
</dbReference>
<dbReference type="InterPro" id="IPR013120">
    <property type="entry name" value="FAR_NAD-bd"/>
</dbReference>
<dbReference type="SUPFAM" id="SSF47336">
    <property type="entry name" value="ACP-like"/>
    <property type="match status" value="2"/>
</dbReference>
<dbReference type="GO" id="GO:0006633">
    <property type="term" value="P:fatty acid biosynthetic process"/>
    <property type="evidence" value="ECO:0007669"/>
    <property type="project" value="InterPro"/>
</dbReference>
<feature type="domain" description="Ketosynthase family 3 (KS3)" evidence="12">
    <location>
        <begin position="13"/>
        <end position="451"/>
    </location>
</feature>
<keyword evidence="8" id="KW-0511">Multifunctional enzyme</keyword>
<dbReference type="Gene3D" id="3.30.559.10">
    <property type="entry name" value="Chloramphenicol acetyltransferase-like domain"/>
    <property type="match status" value="1"/>
</dbReference>
<keyword evidence="3" id="KW-0436">Ligase</keyword>
<dbReference type="InterPro" id="IPR049900">
    <property type="entry name" value="PKS_mFAS_DH"/>
</dbReference>
<dbReference type="Gene3D" id="3.40.366.10">
    <property type="entry name" value="Malonyl-Coenzyme A Acyl Carrier Protein, domain 2"/>
    <property type="match status" value="1"/>
</dbReference>
<dbReference type="InterPro" id="IPR001227">
    <property type="entry name" value="Ac_transferase_dom_sf"/>
</dbReference>
<accession>A0AAE0LT45</accession>
<dbReference type="CDD" id="cd19532">
    <property type="entry name" value="C_PKS-NRPS"/>
    <property type="match status" value="1"/>
</dbReference>
<dbReference type="Pfam" id="PF00668">
    <property type="entry name" value="Condensation"/>
    <property type="match status" value="1"/>
</dbReference>
<dbReference type="Gene3D" id="3.40.47.10">
    <property type="match status" value="1"/>
</dbReference>
<evidence type="ECO:0000259" key="12">
    <source>
        <dbReference type="PROSITE" id="PS52004"/>
    </source>
</evidence>
<dbReference type="GO" id="GO:0009403">
    <property type="term" value="P:toxin biosynthetic process"/>
    <property type="evidence" value="ECO:0007669"/>
    <property type="project" value="UniProtKB-ARBA"/>
</dbReference>
<keyword evidence="1" id="KW-0596">Phosphopantetheine</keyword>
<dbReference type="SUPFAM" id="SSF53335">
    <property type="entry name" value="S-adenosyl-L-methionine-dependent methyltransferases"/>
    <property type="match status" value="1"/>
</dbReference>
<evidence type="ECO:0000259" key="13">
    <source>
        <dbReference type="PROSITE" id="PS52019"/>
    </source>
</evidence>
<feature type="active site" description="Proton donor; for dehydratase activity" evidence="9">
    <location>
        <position position="1119"/>
    </location>
</feature>
<dbReference type="RefSeq" id="XP_062660067.1">
    <property type="nucleotide sequence ID" value="XM_062800596.1"/>
</dbReference>
<dbReference type="Pfam" id="PF08242">
    <property type="entry name" value="Methyltransf_12"/>
    <property type="match status" value="1"/>
</dbReference>
<evidence type="ECO:0000256" key="3">
    <source>
        <dbReference type="ARBA" id="ARBA00022598"/>
    </source>
</evidence>
<evidence type="ECO:0000256" key="4">
    <source>
        <dbReference type="ARBA" id="ARBA00022603"/>
    </source>
</evidence>
<dbReference type="PANTHER" id="PTHR43775:SF20">
    <property type="entry name" value="HYBRID PKS-NRPS SYNTHETASE APDA"/>
    <property type="match status" value="1"/>
</dbReference>
<dbReference type="InterPro" id="IPR029063">
    <property type="entry name" value="SAM-dependent_MTases_sf"/>
</dbReference>
<dbReference type="EMBL" id="JAUEPN010000004">
    <property type="protein sequence ID" value="KAK3296553.1"/>
    <property type="molecule type" value="Genomic_DNA"/>
</dbReference>
<dbReference type="InterPro" id="IPR049552">
    <property type="entry name" value="PKS_DH_N"/>
</dbReference>
<dbReference type="InterPro" id="IPR042099">
    <property type="entry name" value="ANL_N_sf"/>
</dbReference>
<dbReference type="InterPro" id="IPR014043">
    <property type="entry name" value="Acyl_transferase_dom"/>
</dbReference>
<evidence type="ECO:0000256" key="2">
    <source>
        <dbReference type="ARBA" id="ARBA00022553"/>
    </source>
</evidence>
<dbReference type="Gene3D" id="3.40.50.720">
    <property type="entry name" value="NAD(P)-binding Rossmann-like Domain"/>
    <property type="match status" value="3"/>
</dbReference>
<dbReference type="Gene3D" id="3.30.300.30">
    <property type="match status" value="1"/>
</dbReference>